<feature type="chain" id="PRO_5025605760" description="FAS1 domain-containing protein" evidence="1">
    <location>
        <begin position="22"/>
        <end position="353"/>
    </location>
</feature>
<evidence type="ECO:0000256" key="1">
    <source>
        <dbReference type="SAM" id="SignalP"/>
    </source>
</evidence>
<name>A0A6A6BYV3_ZASCE</name>
<evidence type="ECO:0000313" key="3">
    <source>
        <dbReference type="EMBL" id="KAF2159885.1"/>
    </source>
</evidence>
<accession>A0A6A6BYV3</accession>
<dbReference type="GeneID" id="54562856"/>
<dbReference type="PANTHER" id="PTHR10900:SF77">
    <property type="entry name" value="FI19380P1"/>
    <property type="match status" value="1"/>
</dbReference>
<dbReference type="PROSITE" id="PS50213">
    <property type="entry name" value="FAS1"/>
    <property type="match status" value="1"/>
</dbReference>
<dbReference type="RefSeq" id="XP_033660774.1">
    <property type="nucleotide sequence ID" value="XM_033809584.1"/>
</dbReference>
<dbReference type="SUPFAM" id="SSF82153">
    <property type="entry name" value="FAS1 domain"/>
    <property type="match status" value="2"/>
</dbReference>
<proteinExistence type="predicted"/>
<dbReference type="Proteomes" id="UP000799537">
    <property type="component" value="Unassembled WGS sequence"/>
</dbReference>
<feature type="domain" description="FAS1" evidence="2">
    <location>
        <begin position="33"/>
        <end position="192"/>
    </location>
</feature>
<dbReference type="OrthoDB" id="286301at2759"/>
<reference evidence="3" key="1">
    <citation type="journal article" date="2020" name="Stud. Mycol.">
        <title>101 Dothideomycetes genomes: a test case for predicting lifestyles and emergence of pathogens.</title>
        <authorList>
            <person name="Haridas S."/>
            <person name="Albert R."/>
            <person name="Binder M."/>
            <person name="Bloem J."/>
            <person name="Labutti K."/>
            <person name="Salamov A."/>
            <person name="Andreopoulos B."/>
            <person name="Baker S."/>
            <person name="Barry K."/>
            <person name="Bills G."/>
            <person name="Bluhm B."/>
            <person name="Cannon C."/>
            <person name="Castanera R."/>
            <person name="Culley D."/>
            <person name="Daum C."/>
            <person name="Ezra D."/>
            <person name="Gonzalez J."/>
            <person name="Henrissat B."/>
            <person name="Kuo A."/>
            <person name="Liang C."/>
            <person name="Lipzen A."/>
            <person name="Lutzoni F."/>
            <person name="Magnuson J."/>
            <person name="Mondo S."/>
            <person name="Nolan M."/>
            <person name="Ohm R."/>
            <person name="Pangilinan J."/>
            <person name="Park H.-J."/>
            <person name="Ramirez L."/>
            <person name="Alfaro M."/>
            <person name="Sun H."/>
            <person name="Tritt A."/>
            <person name="Yoshinaga Y."/>
            <person name="Zwiers L.-H."/>
            <person name="Turgeon B."/>
            <person name="Goodwin S."/>
            <person name="Spatafora J."/>
            <person name="Crous P."/>
            <person name="Grigoriev I."/>
        </authorList>
    </citation>
    <scope>NUCLEOTIDE SEQUENCE</scope>
    <source>
        <strain evidence="3">ATCC 36951</strain>
    </source>
</reference>
<dbReference type="InterPro" id="IPR050904">
    <property type="entry name" value="Adhesion/Biosynth-related"/>
</dbReference>
<keyword evidence="1" id="KW-0732">Signal</keyword>
<evidence type="ECO:0000259" key="2">
    <source>
        <dbReference type="PROSITE" id="PS50213"/>
    </source>
</evidence>
<dbReference type="SMART" id="SM00554">
    <property type="entry name" value="FAS1"/>
    <property type="match status" value="1"/>
</dbReference>
<dbReference type="InterPro" id="IPR036378">
    <property type="entry name" value="FAS1_dom_sf"/>
</dbReference>
<dbReference type="EMBL" id="ML993632">
    <property type="protein sequence ID" value="KAF2159885.1"/>
    <property type="molecule type" value="Genomic_DNA"/>
</dbReference>
<dbReference type="InterPro" id="IPR000782">
    <property type="entry name" value="FAS1_domain"/>
</dbReference>
<dbReference type="AlphaFoldDB" id="A0A6A6BYV3"/>
<gene>
    <name evidence="3" type="ORF">M409DRAFT_29694</name>
</gene>
<organism evidence="3 4">
    <name type="scientific">Zasmidium cellare ATCC 36951</name>
    <dbReference type="NCBI Taxonomy" id="1080233"/>
    <lineage>
        <taxon>Eukaryota</taxon>
        <taxon>Fungi</taxon>
        <taxon>Dikarya</taxon>
        <taxon>Ascomycota</taxon>
        <taxon>Pezizomycotina</taxon>
        <taxon>Dothideomycetes</taxon>
        <taxon>Dothideomycetidae</taxon>
        <taxon>Mycosphaerellales</taxon>
        <taxon>Mycosphaerellaceae</taxon>
        <taxon>Zasmidium</taxon>
    </lineage>
</organism>
<feature type="signal peptide" evidence="1">
    <location>
        <begin position="1"/>
        <end position="21"/>
    </location>
</feature>
<dbReference type="Gene3D" id="2.30.180.10">
    <property type="entry name" value="FAS1 domain"/>
    <property type="match status" value="1"/>
</dbReference>
<protein>
    <recommendedName>
        <fullName evidence="2">FAS1 domain-containing protein</fullName>
    </recommendedName>
</protein>
<dbReference type="PANTHER" id="PTHR10900">
    <property type="entry name" value="PERIOSTIN-RELATED"/>
    <property type="match status" value="1"/>
</dbReference>
<sequence>MAPSSLLIVLPLLTVLDLSTSHPTVNERRQAQLQPILGTAQQTPELSTFYSFFASTGGQSGVPGPALGERFDDPSNQYTLLAPANNAFASISPAFLEALTSVPAYELLLTLLLNYVLPQRLNLDEMTPKTGLEAVGGFMFDIESDGSIQTNEGVTQSAVPIRKQANIVFDQNGRPLTVPASNGIIYIIDKMLDPLITYFGEDAPGQALPPISRQPGTMADILRQHPRLTSLSPLLEQIDPDFVNRLSLYSTDRGVNERTVYLAPSDAAFRVLPSSIAESATSPSNHGANTLLLEFGLGEYVEGSPFVRSGLGFNITIDMGRANNARVQERVCADNGCVWLVGRWLDPLFGAFS</sequence>
<keyword evidence="4" id="KW-1185">Reference proteome</keyword>
<evidence type="ECO:0000313" key="4">
    <source>
        <dbReference type="Proteomes" id="UP000799537"/>
    </source>
</evidence>
<dbReference type="Pfam" id="PF02469">
    <property type="entry name" value="Fasciclin"/>
    <property type="match status" value="1"/>
</dbReference>